<sequence>MRPANASRLRSTRAVVGLALLLSVTTPAFADSLMPAAPYANEQLPDPKQEAAAKHLMESLRCLVCQGQSIADSDAEMAGDMRSLVRTRIQKGEKPEEIRKWLIERYGDWVSYNPPLDALTWPLWVMPILFLGIGIWIVSGRLKRRKRK</sequence>
<evidence type="ECO:0000259" key="8">
    <source>
        <dbReference type="Pfam" id="PF03918"/>
    </source>
</evidence>
<dbReference type="CDD" id="cd16378">
    <property type="entry name" value="CcmH_N"/>
    <property type="match status" value="1"/>
</dbReference>
<name>A0A437M9F8_9SPHN</name>
<dbReference type="PANTHER" id="PTHR47870">
    <property type="entry name" value="CYTOCHROME C-TYPE BIOGENESIS PROTEIN CCMH"/>
    <property type="match status" value="1"/>
</dbReference>
<dbReference type="OrthoDB" id="9804975at2"/>
<feature type="chain" id="PRO_5018809823" description="Cytochrome c-type biogenesis protein" evidence="7">
    <location>
        <begin position="31"/>
        <end position="148"/>
    </location>
</feature>
<dbReference type="GO" id="GO:0017004">
    <property type="term" value="P:cytochrome complex assembly"/>
    <property type="evidence" value="ECO:0007669"/>
    <property type="project" value="UniProtKB-KW"/>
</dbReference>
<keyword evidence="7" id="KW-1133">Transmembrane helix</keyword>
<keyword evidence="5" id="KW-0201">Cytochrome c-type biogenesis</keyword>
<feature type="transmembrane region" description="Helical" evidence="7">
    <location>
        <begin position="119"/>
        <end position="138"/>
    </location>
</feature>
<evidence type="ECO:0000256" key="7">
    <source>
        <dbReference type="RuleBase" id="RU364112"/>
    </source>
</evidence>
<organism evidence="9 10">
    <name type="scientific">Sphingomonas crocodyli</name>
    <dbReference type="NCBI Taxonomy" id="1979270"/>
    <lineage>
        <taxon>Bacteria</taxon>
        <taxon>Pseudomonadati</taxon>
        <taxon>Pseudomonadota</taxon>
        <taxon>Alphaproteobacteria</taxon>
        <taxon>Sphingomonadales</taxon>
        <taxon>Sphingomonadaceae</taxon>
        <taxon>Sphingomonas</taxon>
    </lineage>
</organism>
<gene>
    <name evidence="9" type="ORF">EOD43_10020</name>
</gene>
<keyword evidence="7" id="KW-0812">Transmembrane</keyword>
<dbReference type="InterPro" id="IPR005616">
    <property type="entry name" value="CcmH/CycL/Ccl2/NrfF_N"/>
</dbReference>
<evidence type="ECO:0000256" key="1">
    <source>
        <dbReference type="ARBA" id="ARBA00010342"/>
    </source>
</evidence>
<dbReference type="RefSeq" id="WP_127743393.1">
    <property type="nucleotide sequence ID" value="NZ_SACN01000001.1"/>
</dbReference>
<dbReference type="InterPro" id="IPR038297">
    <property type="entry name" value="CcmH/CycL/NrfF/Ccl2_sf"/>
</dbReference>
<keyword evidence="2 7" id="KW-0349">Heme</keyword>
<dbReference type="EMBL" id="SACN01000001">
    <property type="protein sequence ID" value="RVT94165.1"/>
    <property type="molecule type" value="Genomic_DNA"/>
</dbReference>
<dbReference type="GO" id="GO:0005886">
    <property type="term" value="C:plasma membrane"/>
    <property type="evidence" value="ECO:0007669"/>
    <property type="project" value="TreeGrafter"/>
</dbReference>
<dbReference type="InterPro" id="IPR051263">
    <property type="entry name" value="C-type_cytochrome_biogenesis"/>
</dbReference>
<keyword evidence="3 7" id="KW-0479">Metal-binding</keyword>
<comment type="similarity">
    <text evidence="1 7">Belongs to the CcmH/CycL/Ccl2/NrfF family.</text>
</comment>
<evidence type="ECO:0000256" key="6">
    <source>
        <dbReference type="ARBA" id="ARBA00023004"/>
    </source>
</evidence>
<proteinExistence type="inferred from homology"/>
<dbReference type="Pfam" id="PF03918">
    <property type="entry name" value="CcmH"/>
    <property type="match status" value="1"/>
</dbReference>
<comment type="caution">
    <text evidence="9">The sequence shown here is derived from an EMBL/GenBank/DDBJ whole genome shotgun (WGS) entry which is preliminary data.</text>
</comment>
<protein>
    <recommendedName>
        <fullName evidence="7">Cytochrome c-type biogenesis protein</fullName>
    </recommendedName>
</protein>
<dbReference type="AlphaFoldDB" id="A0A437M9F8"/>
<feature type="signal peptide" evidence="7">
    <location>
        <begin position="1"/>
        <end position="30"/>
    </location>
</feature>
<evidence type="ECO:0000256" key="5">
    <source>
        <dbReference type="ARBA" id="ARBA00022748"/>
    </source>
</evidence>
<comment type="function">
    <text evidence="7">Possible subunit of a heme lyase.</text>
</comment>
<evidence type="ECO:0000313" key="10">
    <source>
        <dbReference type="Proteomes" id="UP000282971"/>
    </source>
</evidence>
<evidence type="ECO:0000256" key="4">
    <source>
        <dbReference type="ARBA" id="ARBA00022729"/>
    </source>
</evidence>
<keyword evidence="7" id="KW-0472">Membrane</keyword>
<feature type="domain" description="CcmH/CycL/Ccl2/NrfF N-terminal" evidence="8">
    <location>
        <begin position="34"/>
        <end position="147"/>
    </location>
</feature>
<keyword evidence="6 7" id="KW-0408">Iron</keyword>
<dbReference type="Gene3D" id="1.10.8.640">
    <property type="entry name" value="Cytochrome C biogenesis protein"/>
    <property type="match status" value="1"/>
</dbReference>
<keyword evidence="4 7" id="KW-0732">Signal</keyword>
<reference evidence="9 10" key="1">
    <citation type="submission" date="2019-01" db="EMBL/GenBank/DDBJ databases">
        <authorList>
            <person name="Chen W.-M."/>
        </authorList>
    </citation>
    <scope>NUCLEOTIDE SEQUENCE [LARGE SCALE GENOMIC DNA]</scope>
    <source>
        <strain evidence="9 10">CCP-7</strain>
    </source>
</reference>
<evidence type="ECO:0000256" key="3">
    <source>
        <dbReference type="ARBA" id="ARBA00022723"/>
    </source>
</evidence>
<accession>A0A437M9F8</accession>
<dbReference type="Proteomes" id="UP000282971">
    <property type="component" value="Unassembled WGS sequence"/>
</dbReference>
<keyword evidence="10" id="KW-1185">Reference proteome</keyword>
<evidence type="ECO:0000313" key="9">
    <source>
        <dbReference type="EMBL" id="RVT94165.1"/>
    </source>
</evidence>
<dbReference type="PANTHER" id="PTHR47870:SF1">
    <property type="entry name" value="CYTOCHROME C-TYPE BIOGENESIS PROTEIN CCMH"/>
    <property type="match status" value="1"/>
</dbReference>
<evidence type="ECO:0000256" key="2">
    <source>
        <dbReference type="ARBA" id="ARBA00022617"/>
    </source>
</evidence>
<dbReference type="GO" id="GO:0046872">
    <property type="term" value="F:metal ion binding"/>
    <property type="evidence" value="ECO:0007669"/>
    <property type="project" value="UniProtKB-KW"/>
</dbReference>